<comment type="caution">
    <text evidence="2">The sequence shown here is derived from an EMBL/GenBank/DDBJ whole genome shotgun (WGS) entry which is preliminary data.</text>
</comment>
<reference evidence="2" key="1">
    <citation type="submission" date="2017-07" db="EMBL/GenBank/DDBJ databases">
        <title>Taro Niue Genome Assembly and Annotation.</title>
        <authorList>
            <person name="Atibalentja N."/>
            <person name="Keating K."/>
            <person name="Fields C.J."/>
        </authorList>
    </citation>
    <scope>NUCLEOTIDE SEQUENCE</scope>
    <source>
        <strain evidence="2">Niue_2</strain>
        <tissue evidence="2">Leaf</tissue>
    </source>
</reference>
<protein>
    <submittedName>
        <fullName evidence="2">Uncharacterized protein</fullName>
    </submittedName>
</protein>
<evidence type="ECO:0000313" key="2">
    <source>
        <dbReference type="EMBL" id="MQL74256.1"/>
    </source>
</evidence>
<feature type="region of interest" description="Disordered" evidence="1">
    <location>
        <begin position="221"/>
        <end position="291"/>
    </location>
</feature>
<feature type="non-terminal residue" evidence="2">
    <location>
        <position position="291"/>
    </location>
</feature>
<name>A0A843TVT9_COLES</name>
<dbReference type="AlphaFoldDB" id="A0A843TVT9"/>
<keyword evidence="3" id="KW-1185">Reference proteome</keyword>
<gene>
    <name evidence="2" type="ORF">Taro_006625</name>
</gene>
<evidence type="ECO:0000256" key="1">
    <source>
        <dbReference type="SAM" id="MobiDB-lite"/>
    </source>
</evidence>
<organism evidence="2 3">
    <name type="scientific">Colocasia esculenta</name>
    <name type="common">Wild taro</name>
    <name type="synonym">Arum esculentum</name>
    <dbReference type="NCBI Taxonomy" id="4460"/>
    <lineage>
        <taxon>Eukaryota</taxon>
        <taxon>Viridiplantae</taxon>
        <taxon>Streptophyta</taxon>
        <taxon>Embryophyta</taxon>
        <taxon>Tracheophyta</taxon>
        <taxon>Spermatophyta</taxon>
        <taxon>Magnoliopsida</taxon>
        <taxon>Liliopsida</taxon>
        <taxon>Araceae</taxon>
        <taxon>Aroideae</taxon>
        <taxon>Colocasieae</taxon>
        <taxon>Colocasia</taxon>
    </lineage>
</organism>
<evidence type="ECO:0000313" key="3">
    <source>
        <dbReference type="Proteomes" id="UP000652761"/>
    </source>
</evidence>
<dbReference type="EMBL" id="NMUH01000198">
    <property type="protein sequence ID" value="MQL74256.1"/>
    <property type="molecule type" value="Genomic_DNA"/>
</dbReference>
<sequence>MLHRLPVSIVSQPLNSVPHGPPYAPGSQVEELLEGDAEDAHAVVVPVKALAQERELEIKGNLLLTTKLSLEGPIRMKEEYVEGIFETPTISEESIPEQLKGPLGQAAGSLQQLPTPIKDAFANGLRIPLNGTYQRLFMISYLDEEILGLSGVGRCTGGSLEELGGGVFATKEELLAVVAVVSCCLHCIKLKNLTCRRANEEPSLPLDIRIKTLVDSANELKRAGEQDPRPSPTIILREGQPSRDGIGDPQTSTKRLGQGPRNKQAIGHLISSPLGRTLHLKRPSQPLMATS</sequence>
<accession>A0A843TVT9</accession>
<dbReference type="Proteomes" id="UP000652761">
    <property type="component" value="Unassembled WGS sequence"/>
</dbReference>
<proteinExistence type="predicted"/>
<dbReference type="OrthoDB" id="2015720at2759"/>